<sequence>MRHLRNEQGLTIKYVASAVEVDFSLIARFERGEHPLTRDQMTTLLAVYRLYEPRQREMLLRLAQAVWRPRWEVDFDGAVPDEAFVDVLWLESEADRIRIYSPLTIPDLLGAERSDDDPANPQERLAAERRHALHGQPPVDLTVVMDECALWHPHGDRRPPLEAGASVRVLPAQAPRPPGATVPFTIYCLPDPYPPAVVHIEHLSGRLLLTDASPYLTLFEALRRTALDPDQSRQLIATAQNTNPSQER</sequence>
<dbReference type="SUPFAM" id="SSF47413">
    <property type="entry name" value="lambda repressor-like DNA-binding domains"/>
    <property type="match status" value="1"/>
</dbReference>
<name>A0ABQ5RD73_9ACTN</name>
<keyword evidence="3" id="KW-1185">Reference proteome</keyword>
<dbReference type="Pfam" id="PF13560">
    <property type="entry name" value="HTH_31"/>
    <property type="match status" value="1"/>
</dbReference>
<dbReference type="PROSITE" id="PS50943">
    <property type="entry name" value="HTH_CROC1"/>
    <property type="match status" value="1"/>
</dbReference>
<gene>
    <name evidence="2" type="ORF">Pa4123_91850</name>
</gene>
<dbReference type="InterPro" id="IPR043917">
    <property type="entry name" value="DUF5753"/>
</dbReference>
<comment type="caution">
    <text evidence="2">The sequence shown here is derived from an EMBL/GenBank/DDBJ whole genome shotgun (WGS) entry which is preliminary data.</text>
</comment>
<evidence type="ECO:0000313" key="2">
    <source>
        <dbReference type="EMBL" id="GLI03905.1"/>
    </source>
</evidence>
<proteinExistence type="predicted"/>
<feature type="domain" description="HTH cro/C1-type" evidence="1">
    <location>
        <begin position="1"/>
        <end position="34"/>
    </location>
</feature>
<accession>A0ABQ5RD73</accession>
<dbReference type="CDD" id="cd00093">
    <property type="entry name" value="HTH_XRE"/>
    <property type="match status" value="1"/>
</dbReference>
<dbReference type="Gene3D" id="1.10.260.40">
    <property type="entry name" value="lambda repressor-like DNA-binding domains"/>
    <property type="match status" value="1"/>
</dbReference>
<dbReference type="InterPro" id="IPR010982">
    <property type="entry name" value="Lambda_DNA-bd_dom_sf"/>
</dbReference>
<evidence type="ECO:0000313" key="3">
    <source>
        <dbReference type="Proteomes" id="UP001144280"/>
    </source>
</evidence>
<organism evidence="2 3">
    <name type="scientific">Phytohabitans aurantiacus</name>
    <dbReference type="NCBI Taxonomy" id="3016789"/>
    <lineage>
        <taxon>Bacteria</taxon>
        <taxon>Bacillati</taxon>
        <taxon>Actinomycetota</taxon>
        <taxon>Actinomycetes</taxon>
        <taxon>Micromonosporales</taxon>
        <taxon>Micromonosporaceae</taxon>
    </lineage>
</organism>
<dbReference type="Proteomes" id="UP001144280">
    <property type="component" value="Unassembled WGS sequence"/>
</dbReference>
<dbReference type="InterPro" id="IPR001387">
    <property type="entry name" value="Cro/C1-type_HTH"/>
</dbReference>
<dbReference type="EMBL" id="BSDI01000109">
    <property type="protein sequence ID" value="GLI03905.1"/>
    <property type="molecule type" value="Genomic_DNA"/>
</dbReference>
<protein>
    <recommendedName>
        <fullName evidence="1">HTH cro/C1-type domain-containing protein</fullName>
    </recommendedName>
</protein>
<evidence type="ECO:0000259" key="1">
    <source>
        <dbReference type="PROSITE" id="PS50943"/>
    </source>
</evidence>
<reference evidence="2" key="1">
    <citation type="submission" date="2022-12" db="EMBL/GenBank/DDBJ databases">
        <title>New Phytohabitans aurantiacus sp. RD004123 nov., an actinomycete isolated from soil.</title>
        <authorList>
            <person name="Triningsih D.W."/>
            <person name="Harunari E."/>
            <person name="Igarashi Y."/>
        </authorList>
    </citation>
    <scope>NUCLEOTIDE SEQUENCE</scope>
    <source>
        <strain evidence="2">RD004123</strain>
    </source>
</reference>
<dbReference type="Pfam" id="PF19054">
    <property type="entry name" value="DUF5753"/>
    <property type="match status" value="1"/>
</dbReference>